<keyword evidence="5 6" id="KW-0949">S-adenosyl-L-methionine</keyword>
<evidence type="ECO:0000313" key="8">
    <source>
        <dbReference type="Proteomes" id="UP001217500"/>
    </source>
</evidence>
<evidence type="ECO:0000256" key="5">
    <source>
        <dbReference type="ARBA" id="ARBA00022691"/>
    </source>
</evidence>
<keyword evidence="3 6" id="KW-0489">Methyltransferase</keyword>
<dbReference type="EC" id="2.1.1.-" evidence="6"/>
<feature type="binding site" evidence="6">
    <location>
        <position position="163"/>
    </location>
    <ligand>
        <name>S-adenosyl-L-methionine</name>
        <dbReference type="ChEBI" id="CHEBI:59789"/>
    </ligand>
</feature>
<dbReference type="KEGG" id="gso:PH603_13685"/>
<dbReference type="GO" id="GO:0008276">
    <property type="term" value="F:protein methyltransferase activity"/>
    <property type="evidence" value="ECO:0007669"/>
    <property type="project" value="UniProtKB-UniRule"/>
</dbReference>
<gene>
    <name evidence="6" type="primary">prmA</name>
    <name evidence="7" type="ORF">PH603_13685</name>
</gene>
<sequence length="305" mass="32470">MSDDTVWCISGELPRDKAEALEYVVEIAADRVEMIPPTVTSFEVEDGKVWMTQMFFVGEPEPDLVAAILAEAELADWAYESEPVEDRDWVSESQRLLAPVREGRFFVYGSHDADKAPDDTVNLLIEAGQAFGTGQHETTSCCLALIDALGTEGYAPATVLDLGTGSGVLALAAHRVWEDARVVASDIDPIAVEVAVENLAVNRAIERGIGEDRPGIAPLVADGLDAPAFAEEGPFDLVTANILAAPLIFLAPGIAGVTAKGGKVILSGILQTQADEVLAAYVAEGLTLEKKLERGDWAALQLARN</sequence>
<comment type="catalytic activity">
    <reaction evidence="6">
        <text>L-lysyl-[protein] + 3 S-adenosyl-L-methionine = N(6),N(6),N(6)-trimethyl-L-lysyl-[protein] + 3 S-adenosyl-L-homocysteine + 3 H(+)</text>
        <dbReference type="Rhea" id="RHEA:54192"/>
        <dbReference type="Rhea" id="RHEA-COMP:9752"/>
        <dbReference type="Rhea" id="RHEA-COMP:13826"/>
        <dbReference type="ChEBI" id="CHEBI:15378"/>
        <dbReference type="ChEBI" id="CHEBI:29969"/>
        <dbReference type="ChEBI" id="CHEBI:57856"/>
        <dbReference type="ChEBI" id="CHEBI:59789"/>
        <dbReference type="ChEBI" id="CHEBI:61961"/>
    </reaction>
</comment>
<organism evidence="7 8">
    <name type="scientific">Gimibacter soli</name>
    <dbReference type="NCBI Taxonomy" id="3024400"/>
    <lineage>
        <taxon>Bacteria</taxon>
        <taxon>Pseudomonadati</taxon>
        <taxon>Pseudomonadota</taxon>
        <taxon>Alphaproteobacteria</taxon>
        <taxon>Kordiimonadales</taxon>
        <taxon>Temperatibacteraceae</taxon>
        <taxon>Gimibacter</taxon>
    </lineage>
</organism>
<dbReference type="CDD" id="cd02440">
    <property type="entry name" value="AdoMet_MTases"/>
    <property type="match status" value="1"/>
</dbReference>
<evidence type="ECO:0000256" key="4">
    <source>
        <dbReference type="ARBA" id="ARBA00022679"/>
    </source>
</evidence>
<keyword evidence="7" id="KW-0687">Ribonucleoprotein</keyword>
<dbReference type="Gene3D" id="3.40.50.150">
    <property type="entry name" value="Vaccinia Virus protein VP39"/>
    <property type="match status" value="1"/>
</dbReference>
<dbReference type="InterPro" id="IPR029063">
    <property type="entry name" value="SAM-dependent_MTases_sf"/>
</dbReference>
<keyword evidence="8" id="KW-1185">Reference proteome</keyword>
<dbReference type="EMBL" id="CP116805">
    <property type="protein sequence ID" value="WCL53585.1"/>
    <property type="molecule type" value="Genomic_DNA"/>
</dbReference>
<comment type="subcellular location">
    <subcellularLocation>
        <location evidence="6">Cytoplasm</location>
    </subcellularLocation>
</comment>
<dbReference type="GO" id="GO:0032259">
    <property type="term" value="P:methylation"/>
    <property type="evidence" value="ECO:0007669"/>
    <property type="project" value="UniProtKB-KW"/>
</dbReference>
<feature type="binding site" evidence="6">
    <location>
        <position position="139"/>
    </location>
    <ligand>
        <name>S-adenosyl-L-methionine</name>
        <dbReference type="ChEBI" id="CHEBI:59789"/>
    </ligand>
</feature>
<feature type="binding site" evidence="6">
    <location>
        <position position="241"/>
    </location>
    <ligand>
        <name>S-adenosyl-L-methionine</name>
        <dbReference type="ChEBI" id="CHEBI:59789"/>
    </ligand>
</feature>
<keyword evidence="2 6" id="KW-0963">Cytoplasm</keyword>
<evidence type="ECO:0000256" key="2">
    <source>
        <dbReference type="ARBA" id="ARBA00022490"/>
    </source>
</evidence>
<dbReference type="AlphaFoldDB" id="A0AAE9XT14"/>
<dbReference type="InterPro" id="IPR004498">
    <property type="entry name" value="Ribosomal_PrmA_MeTrfase"/>
</dbReference>
<comment type="function">
    <text evidence="6">Methylates ribosomal protein L11.</text>
</comment>
<dbReference type="Proteomes" id="UP001217500">
    <property type="component" value="Chromosome"/>
</dbReference>
<keyword evidence="7" id="KW-0689">Ribosomal protein</keyword>
<evidence type="ECO:0000256" key="1">
    <source>
        <dbReference type="ARBA" id="ARBA00009741"/>
    </source>
</evidence>
<accession>A0AAE9XT14</accession>
<dbReference type="Pfam" id="PF06325">
    <property type="entry name" value="PrmA"/>
    <property type="match status" value="1"/>
</dbReference>
<dbReference type="InterPro" id="IPR050078">
    <property type="entry name" value="Ribosomal_L11_MeTrfase_PrmA"/>
</dbReference>
<dbReference type="HAMAP" id="MF_00735">
    <property type="entry name" value="Methyltr_PrmA"/>
    <property type="match status" value="1"/>
</dbReference>
<keyword evidence="4 6" id="KW-0808">Transferase</keyword>
<dbReference type="PANTHER" id="PTHR43648">
    <property type="entry name" value="ELECTRON TRANSFER FLAVOPROTEIN BETA SUBUNIT LYSINE METHYLTRANSFERASE"/>
    <property type="match status" value="1"/>
</dbReference>
<comment type="similarity">
    <text evidence="1 6">Belongs to the methyltransferase superfamily. PrmA family.</text>
</comment>
<feature type="binding site" evidence="6">
    <location>
        <position position="186"/>
    </location>
    <ligand>
        <name>S-adenosyl-L-methionine</name>
        <dbReference type="ChEBI" id="CHEBI:59789"/>
    </ligand>
</feature>
<dbReference type="GO" id="GO:0005840">
    <property type="term" value="C:ribosome"/>
    <property type="evidence" value="ECO:0007669"/>
    <property type="project" value="UniProtKB-KW"/>
</dbReference>
<dbReference type="SUPFAM" id="SSF53335">
    <property type="entry name" value="S-adenosyl-L-methionine-dependent methyltransferases"/>
    <property type="match status" value="1"/>
</dbReference>
<name>A0AAE9XT14_9PROT</name>
<reference evidence="7" key="1">
    <citation type="submission" date="2023-01" db="EMBL/GenBank/DDBJ databases">
        <title>The genome sequence of Kordiimonadaceae bacterium 6D33.</title>
        <authorList>
            <person name="Liu Y."/>
        </authorList>
    </citation>
    <scope>NUCLEOTIDE SEQUENCE</scope>
    <source>
        <strain evidence="7">6D33</strain>
    </source>
</reference>
<proteinExistence type="inferred from homology"/>
<evidence type="ECO:0000313" key="7">
    <source>
        <dbReference type="EMBL" id="WCL53585.1"/>
    </source>
</evidence>
<dbReference type="GO" id="GO:0005737">
    <property type="term" value="C:cytoplasm"/>
    <property type="evidence" value="ECO:0007669"/>
    <property type="project" value="UniProtKB-SubCell"/>
</dbReference>
<dbReference type="RefSeq" id="WP_289503097.1">
    <property type="nucleotide sequence ID" value="NZ_CP116805.1"/>
</dbReference>
<evidence type="ECO:0000256" key="3">
    <source>
        <dbReference type="ARBA" id="ARBA00022603"/>
    </source>
</evidence>
<protein>
    <recommendedName>
        <fullName evidence="6">Ribosomal protein L11 methyltransferase</fullName>
        <shortName evidence="6">L11 Mtase</shortName>
        <ecNumber evidence="6">2.1.1.-</ecNumber>
    </recommendedName>
</protein>
<evidence type="ECO:0000256" key="6">
    <source>
        <dbReference type="HAMAP-Rule" id="MF_00735"/>
    </source>
</evidence>
<dbReference type="PANTHER" id="PTHR43648:SF1">
    <property type="entry name" value="ELECTRON TRANSFER FLAVOPROTEIN BETA SUBUNIT LYSINE METHYLTRANSFERASE"/>
    <property type="match status" value="1"/>
</dbReference>